<feature type="transmembrane region" description="Helical" evidence="2">
    <location>
        <begin position="47"/>
        <end position="66"/>
    </location>
</feature>
<dbReference type="InterPro" id="IPR014755">
    <property type="entry name" value="Cu-Rt/internalin_Ig-like"/>
</dbReference>
<dbReference type="PATRIC" id="fig|1107311.5.peg.73"/>
<sequence>MNKAYNLLKGARVLSFLNLTFGKNCLGSPSFDGGFSKHTQMEKNCSSLVLGVLLTVFASVTGMAQVTTNGGSGLNPTYSDLAAAITALNGATITSPVVITLTGNETAPAGGYVITAEGTIANTITIAGAGSTITASGTLTAGSLSDAIFKLQGADFVTLQGFTMLENPANITTAEGSNNMTEWGVALLYASATNGCQNVTIQNNTIDLHRMYQNSFGIYSNSAHNTTAPTSGATASGATGGNHNLKIYGNTITDVNNPIVVVGPTAAADHNDGLDIGGNSAATGNTLTNFGNTGSFSAFSTVSQSQVAGVQIRNSKNINVSYNTITSSDGGTTSGILRAIYLPTNTNAVTGTFTNSFTNNTISLRVGAAASAISGIMLEASTVSNTSTLNITDNDFVNCGHSTATATGGFTLISNQSAALNTNINNNEFIYLNIISTGAFTFIYNSGARPAGAVTNVNGNKITGTFTRPNSGGATSFYMNTTTSVNGAVENNLNNDFSNITINGATTITGWISKDGATTAPFGPAKTVTGNVFRNITGGTGSIVILSVANSNSATVNSVSGNIISNINTTTGAVTGIDLANGNQSVSGNTISGINTTTGAIKGITTANGTNSIFGNTLEAFKGTGMATVNGIEYTEGIHAIYKNKIYNLESGTGAPTGATVVGIIGGSASAAGQADIYNNIIGDLRASANFANAIVGINLGGSGTANVYNNTIVLNAAAPAVTNFGSAALFAGQYILITVKNNVLVNTSGFAGTGKTVAYRRNVNLTNYNSASNNNLLYASTIYFDGTNADTTLDAYKARTTPRESLSVSENPTFVSMVGTSPDFLHVNTTVATQIEGGGTNVTLVTEDFDGNSRHASTPDIGADEFTGVSLDLTKPIIALTADTACSIGTRTVSATITDASGIPTAGAGLPVAYWRINSGAYTAATGTSMGAGVYNFTIGAGSVAGDFLSYYVVAQDAATTPNVSVYPSAGAAGLTANPPMAATAPTAPNALVTPLNGVYTVGTGGNYTTLTAAVTAYNTRCLAGPVTFSLLDATYSAAETFPITIQQHADASAVNTLTIKPAAGIAPTITASNTTAIVKLNGADYVTIDGSNNGTNSKDLTIANTSTSTLPAVVWLASSATTGATNNTVKNCIVRGQASTTTRAAIETSGSAISAVAEMVNSGNKFQNNTISLAKNGIEIVGPVAMQSGTVISGNTIGTGAATLSISGISVSNENGTVIDNNTVHGVSSTNSISPFAKVGGILLMTNTSGVVISNNTIKNIKSIFNLTGDNSVAGIIVPAGNIDAIIKGNVITDIGNNSNAAYGVRGITVLGNGAAITNNMISDIYNYQGSILGSASTIGVALSGTAANVSLINNTVHLFGNRAGNAANTTSGVAACIYIETSGSGLDIRNNILVNTYDNTASTGDKSYAIYSMASGNTQFAAIDNNDYYVAAGGTPVIGYLNGDKVTLNDFVTAFGGNTNSVNVLPVFTSNTDLHLVPASNSALDNLGTPVTAVANDIDGQTRNASTPDMGADEFTSVCAAAVGGTSAATTTTLCTSGSTTISATGYTTGNGITYQWESASDAAFTTPVNEGASTVTYANLVTPTITETTYYRLKVTCSAGMSGYSTVSTVTVASVLAAPTFTPVAAICSGSTLSALPTTSNNGIAGTWFPVLNNTATTTYTFTPNSGQCASQTTMTITVDPATIPSFTPVAAICSGSTLSALPTTSNNGIAGTWFPVLNNTATTTYTFTPNSGQCASQTTMTITVDPATIPSFTPVAAICSGSTLSALPTTSNNGIAGTWFPVLNNTATTTYTFTPNSGQCASQTTMTITVDPATLPTFTPVAAICSGSTLSALPTTSNNGIAGSWLPVLNNTATTTYTFTPDLGQCAVPTTMTITVDPATIPAFTPVAAICSGSTLSALPTTSNNGIAGTWFPVLNNTATTTYTFTPNLDQCAAPTTMTITVNTTPAPTGSSTQTISGAAPSDNTIEDLTPNGPGIVWYPTAADALAGINAITAGTQLTNGTIYYAMQTVDGCRSTSYLAVTATVTLGVNDFALSNLKVYPNPVRDILNVESAQTISSIEVYTITGQMVGQKSDNDVRSTLDMSGLPTGTYLVKVISNDAVKTIKVIKK</sequence>
<dbReference type="InterPro" id="IPR026444">
    <property type="entry name" value="Secre_tail"/>
</dbReference>
<dbReference type="eggNOG" id="COG3291">
    <property type="taxonomic scope" value="Bacteria"/>
</dbReference>
<feature type="domain" description="Secretion system C-terminal sorting" evidence="3">
    <location>
        <begin position="2044"/>
        <end position="2111"/>
    </location>
</feature>
<reference evidence="4 5" key="2">
    <citation type="journal article" date="2015" name="Stand. Genomic Sci.">
        <title>High quality draft genomic sequence of Flavobacterium enshiense DK69(T) and comparison among Flavobacterium genomes.</title>
        <authorList>
            <person name="Zeng Z."/>
            <person name="Chen C."/>
            <person name="Du H."/>
            <person name="Wang G."/>
            <person name="Li M."/>
        </authorList>
    </citation>
    <scope>NUCLEOTIDE SEQUENCE [LARGE SCALE GENOMIC DNA]</scope>
    <source>
        <strain evidence="4 5">DK69</strain>
    </source>
</reference>
<keyword evidence="2" id="KW-0472">Membrane</keyword>
<keyword evidence="1" id="KW-0732">Signal</keyword>
<dbReference type="STRING" id="1107311.Q767_00360"/>
<proteinExistence type="predicted"/>
<name>A0A0A2MWM1_9FLAO</name>
<comment type="caution">
    <text evidence="4">The sequence shown here is derived from an EMBL/GenBank/DDBJ whole genome shotgun (WGS) entry which is preliminary data.</text>
</comment>
<dbReference type="InterPro" id="IPR012334">
    <property type="entry name" value="Pectin_lyas_fold"/>
</dbReference>
<dbReference type="RefSeq" id="WP_035629548.1">
    <property type="nucleotide sequence ID" value="NZ_JRLZ01000001.1"/>
</dbReference>
<evidence type="ECO:0000256" key="1">
    <source>
        <dbReference type="ARBA" id="ARBA00022729"/>
    </source>
</evidence>
<evidence type="ECO:0000256" key="2">
    <source>
        <dbReference type="SAM" id="Phobius"/>
    </source>
</evidence>
<dbReference type="eggNOG" id="COG2911">
    <property type="taxonomic scope" value="Bacteria"/>
</dbReference>
<keyword evidence="2" id="KW-0812">Transmembrane</keyword>
<reference evidence="5" key="1">
    <citation type="submission" date="2013-09" db="EMBL/GenBank/DDBJ databases">
        <authorList>
            <person name="Zeng Z."/>
            <person name="Chen C."/>
        </authorList>
    </citation>
    <scope>NUCLEOTIDE SEQUENCE [LARGE SCALE GENOMIC DNA]</scope>
    <source>
        <strain evidence="5">DK69</strain>
    </source>
</reference>
<dbReference type="InterPro" id="IPR006626">
    <property type="entry name" value="PbH1"/>
</dbReference>
<keyword evidence="2" id="KW-1133">Transmembrane helix</keyword>
<dbReference type="Pfam" id="PF18962">
    <property type="entry name" value="Por_Secre_tail"/>
    <property type="match status" value="1"/>
</dbReference>
<dbReference type="EMBL" id="JRLZ01000001">
    <property type="protein sequence ID" value="KGO97092.1"/>
    <property type="molecule type" value="Genomic_DNA"/>
</dbReference>
<dbReference type="Gene3D" id="2.160.20.10">
    <property type="entry name" value="Single-stranded right-handed beta-helix, Pectin lyase-like"/>
    <property type="match status" value="2"/>
</dbReference>
<dbReference type="eggNOG" id="COG3391">
    <property type="taxonomic scope" value="Bacteria"/>
</dbReference>
<dbReference type="Gene3D" id="2.60.40.1220">
    <property type="match status" value="3"/>
</dbReference>
<evidence type="ECO:0000313" key="4">
    <source>
        <dbReference type="EMBL" id="KGO97092.1"/>
    </source>
</evidence>
<protein>
    <recommendedName>
        <fullName evidence="3">Secretion system C-terminal sorting domain-containing protein</fullName>
    </recommendedName>
</protein>
<dbReference type="InterPro" id="IPR011050">
    <property type="entry name" value="Pectin_lyase_fold/virulence"/>
</dbReference>
<evidence type="ECO:0000313" key="5">
    <source>
        <dbReference type="Proteomes" id="UP000030149"/>
    </source>
</evidence>
<organism evidence="4 5">
    <name type="scientific">Flavobacterium enshiense DK69</name>
    <dbReference type="NCBI Taxonomy" id="1107311"/>
    <lineage>
        <taxon>Bacteria</taxon>
        <taxon>Pseudomonadati</taxon>
        <taxon>Bacteroidota</taxon>
        <taxon>Flavobacteriia</taxon>
        <taxon>Flavobacteriales</taxon>
        <taxon>Flavobacteriaceae</taxon>
        <taxon>Flavobacterium</taxon>
    </lineage>
</organism>
<keyword evidence="5" id="KW-1185">Reference proteome</keyword>
<gene>
    <name evidence="4" type="ORF">Q767_00360</name>
</gene>
<dbReference type="SMART" id="SM00710">
    <property type="entry name" value="PbH1"/>
    <property type="match status" value="15"/>
</dbReference>
<evidence type="ECO:0000259" key="3">
    <source>
        <dbReference type="Pfam" id="PF18962"/>
    </source>
</evidence>
<accession>A0A0A2MWM1</accession>
<dbReference type="SUPFAM" id="SSF51126">
    <property type="entry name" value="Pectin lyase-like"/>
    <property type="match status" value="2"/>
</dbReference>
<dbReference type="NCBIfam" id="TIGR04183">
    <property type="entry name" value="Por_Secre_tail"/>
    <property type="match status" value="1"/>
</dbReference>
<dbReference type="Proteomes" id="UP000030149">
    <property type="component" value="Unassembled WGS sequence"/>
</dbReference>